<gene>
    <name evidence="7" type="ORF">TRITD_4Av1G085070</name>
</gene>
<evidence type="ECO:0000313" key="7">
    <source>
        <dbReference type="EMBL" id="VAH91117.1"/>
    </source>
</evidence>
<feature type="domain" description="Ubiquitin-like protease family profile" evidence="6">
    <location>
        <begin position="221"/>
        <end position="394"/>
    </location>
</feature>
<evidence type="ECO:0000256" key="3">
    <source>
        <dbReference type="ARBA" id="ARBA00022786"/>
    </source>
</evidence>
<dbReference type="PROSITE" id="PS50600">
    <property type="entry name" value="ULP_PROTEASE"/>
    <property type="match status" value="1"/>
</dbReference>
<dbReference type="GO" id="GO:0016929">
    <property type="term" value="F:deSUMOylase activity"/>
    <property type="evidence" value="ECO:0007669"/>
    <property type="project" value="TreeGrafter"/>
</dbReference>
<keyword evidence="2" id="KW-0645">Protease</keyword>
<dbReference type="EMBL" id="LT934117">
    <property type="protein sequence ID" value="VAH91117.1"/>
    <property type="molecule type" value="Genomic_DNA"/>
</dbReference>
<dbReference type="GO" id="GO:0006508">
    <property type="term" value="P:proteolysis"/>
    <property type="evidence" value="ECO:0007669"/>
    <property type="project" value="UniProtKB-KW"/>
</dbReference>
<evidence type="ECO:0000256" key="5">
    <source>
        <dbReference type="ARBA" id="ARBA00022807"/>
    </source>
</evidence>
<comment type="similarity">
    <text evidence="1">Belongs to the peptidase C48 family.</text>
</comment>
<protein>
    <recommendedName>
        <fullName evidence="6">Ubiquitin-like protease family profile domain-containing protein</fullName>
    </recommendedName>
</protein>
<dbReference type="Pfam" id="PF02902">
    <property type="entry name" value="Peptidase_C48"/>
    <property type="match status" value="1"/>
</dbReference>
<keyword evidence="5" id="KW-0788">Thiol protease</keyword>
<dbReference type="FunFam" id="3.40.395.10:FF:000005">
    <property type="entry name" value="Ubiquitin-like-specific protease ESD4"/>
    <property type="match status" value="1"/>
</dbReference>
<accession>A0A9R0VYY3</accession>
<dbReference type="GO" id="GO:0005634">
    <property type="term" value="C:nucleus"/>
    <property type="evidence" value="ECO:0007669"/>
    <property type="project" value="TreeGrafter"/>
</dbReference>
<dbReference type="InterPro" id="IPR038765">
    <property type="entry name" value="Papain-like_cys_pep_sf"/>
</dbReference>
<organism evidence="7 8">
    <name type="scientific">Triticum turgidum subsp. durum</name>
    <name type="common">Durum wheat</name>
    <name type="synonym">Triticum durum</name>
    <dbReference type="NCBI Taxonomy" id="4567"/>
    <lineage>
        <taxon>Eukaryota</taxon>
        <taxon>Viridiplantae</taxon>
        <taxon>Streptophyta</taxon>
        <taxon>Embryophyta</taxon>
        <taxon>Tracheophyta</taxon>
        <taxon>Spermatophyta</taxon>
        <taxon>Magnoliopsida</taxon>
        <taxon>Liliopsida</taxon>
        <taxon>Poales</taxon>
        <taxon>Poaceae</taxon>
        <taxon>BOP clade</taxon>
        <taxon>Pooideae</taxon>
        <taxon>Triticodae</taxon>
        <taxon>Triticeae</taxon>
        <taxon>Triticinae</taxon>
        <taxon>Triticum</taxon>
    </lineage>
</organism>
<dbReference type="GO" id="GO:0016926">
    <property type="term" value="P:protein desumoylation"/>
    <property type="evidence" value="ECO:0007669"/>
    <property type="project" value="TreeGrafter"/>
</dbReference>
<dbReference type="AlphaFoldDB" id="A0A9R0VYY3"/>
<dbReference type="Gene3D" id="3.40.395.10">
    <property type="entry name" value="Adenoviral Proteinase, Chain A"/>
    <property type="match status" value="1"/>
</dbReference>
<sequence>MNTDALLRFNCRKRCLPADGRLDDHWRGQQRKRRGVRVLVPDCFLVPPPEAKSADFDMWDYICSIPDRLGWGNGLRLLKGWVRASKDVPQDPSDLTCLTKNSDVKPGRVVVAGNWKVDDPVKVALKAAAPPPPRREKVKPYWKYLHEETRHNDKSLGEIDARVALLEKTLEEQRTLAEPPKEDLSQFFVPITAEDEMEVQDCLYGNGSSSKVLVLHEPSNIEVSREKIRCLRPHGWLNDEVINLYLELLKERGMREPKRFLKCHFFNTFFYKKQLACGKTGYDYKSVKRWTTSRKLGYELIECDKIFVPVHQNVHWCLAIINMKAKTVQYLDSLGGDDLRVYEMLARYIVDEVKDKSNKEIDISSWTKESIDRIPLQENGWDCGMFMLKYIDFHSRGVGLSFRQDHMEYFRRRTAKEILRLRAD</sequence>
<dbReference type="Proteomes" id="UP000324705">
    <property type="component" value="Chromosome 4A"/>
</dbReference>
<reference evidence="7 8" key="1">
    <citation type="submission" date="2017-09" db="EMBL/GenBank/DDBJ databases">
        <authorList>
            <consortium name="International Durum Wheat Genome Sequencing Consortium (IDWGSC)"/>
            <person name="Milanesi L."/>
        </authorList>
    </citation>
    <scope>NUCLEOTIDE SEQUENCE [LARGE SCALE GENOMIC DNA]</scope>
    <source>
        <strain evidence="8">cv. Svevo</strain>
    </source>
</reference>
<keyword evidence="8" id="KW-1185">Reference proteome</keyword>
<evidence type="ECO:0000256" key="2">
    <source>
        <dbReference type="ARBA" id="ARBA00022670"/>
    </source>
</evidence>
<keyword evidence="4" id="KW-0378">Hydrolase</keyword>
<keyword evidence="3" id="KW-0833">Ubl conjugation pathway</keyword>
<dbReference type="SUPFAM" id="SSF54001">
    <property type="entry name" value="Cysteine proteinases"/>
    <property type="match status" value="1"/>
</dbReference>
<dbReference type="InterPro" id="IPR003653">
    <property type="entry name" value="Peptidase_C48_C"/>
</dbReference>
<dbReference type="Gramene" id="TRITD4Av1G085070.6">
    <property type="protein sequence ID" value="TRITD4Av1G085070.6"/>
    <property type="gene ID" value="TRITD4Av1G085070"/>
</dbReference>
<evidence type="ECO:0000256" key="4">
    <source>
        <dbReference type="ARBA" id="ARBA00022801"/>
    </source>
</evidence>
<proteinExistence type="inferred from homology"/>
<evidence type="ECO:0000259" key="6">
    <source>
        <dbReference type="PROSITE" id="PS50600"/>
    </source>
</evidence>
<name>A0A9R0VYY3_TRITD</name>
<dbReference type="PANTHER" id="PTHR12606:SF95">
    <property type="entry name" value="OS03G0344300 PROTEIN"/>
    <property type="match status" value="1"/>
</dbReference>
<evidence type="ECO:0000256" key="1">
    <source>
        <dbReference type="ARBA" id="ARBA00005234"/>
    </source>
</evidence>
<dbReference type="PANTHER" id="PTHR12606">
    <property type="entry name" value="SENTRIN/SUMO-SPECIFIC PROTEASE"/>
    <property type="match status" value="1"/>
</dbReference>
<evidence type="ECO:0000313" key="8">
    <source>
        <dbReference type="Proteomes" id="UP000324705"/>
    </source>
</evidence>